<dbReference type="InterPro" id="IPR016098">
    <property type="entry name" value="CAP/MinC_C"/>
</dbReference>
<dbReference type="Gene3D" id="3.30.70.260">
    <property type="match status" value="1"/>
</dbReference>
<evidence type="ECO:0000259" key="8">
    <source>
        <dbReference type="Pfam" id="PF03775"/>
    </source>
</evidence>
<evidence type="ECO:0000256" key="5">
    <source>
        <dbReference type="ARBA" id="ARBA00025606"/>
    </source>
</evidence>
<comment type="subunit">
    <text evidence="6">Interacts with MinD and FtsZ.</text>
</comment>
<feature type="domain" description="Septum formation inhibitor MinC N-terminal" evidence="9">
    <location>
        <begin position="7"/>
        <end position="73"/>
    </location>
</feature>
<dbReference type="GO" id="GO:1901891">
    <property type="term" value="P:regulation of cell septum assembly"/>
    <property type="evidence" value="ECO:0007669"/>
    <property type="project" value="InterPro"/>
</dbReference>
<keyword evidence="4 6" id="KW-0131">Cell cycle</keyword>
<dbReference type="InterPro" id="IPR007874">
    <property type="entry name" value="MinC_N"/>
</dbReference>
<dbReference type="NCBIfam" id="TIGR01222">
    <property type="entry name" value="minC"/>
    <property type="match status" value="1"/>
</dbReference>
<keyword evidence="3 6" id="KW-0717">Septation</keyword>
<dbReference type="InterPro" id="IPR013033">
    <property type="entry name" value="MinC"/>
</dbReference>
<feature type="region of interest" description="Disordered" evidence="7">
    <location>
        <begin position="104"/>
        <end position="133"/>
    </location>
</feature>
<comment type="function">
    <text evidence="5 6">Cell division inhibitor that blocks the formation of polar Z ring septums. Rapidly oscillates between the poles of the cell to destabilize FtsZ filaments that have formed before they mature into polar Z rings. Prevents FtsZ polymerization.</text>
</comment>
<dbReference type="PANTHER" id="PTHR34108">
    <property type="entry name" value="SEPTUM SITE-DETERMINING PROTEIN MINC"/>
    <property type="match status" value="1"/>
</dbReference>
<accession>A0A1Y1SA43</accession>
<dbReference type="GO" id="GO:0051302">
    <property type="term" value="P:regulation of cell division"/>
    <property type="evidence" value="ECO:0007669"/>
    <property type="project" value="InterPro"/>
</dbReference>
<feature type="domain" description="Septum formation inhibitor MinC C-terminal" evidence="8">
    <location>
        <begin position="142"/>
        <end position="241"/>
    </location>
</feature>
<feature type="compositionally biased region" description="Pro residues" evidence="7">
    <location>
        <begin position="111"/>
        <end position="130"/>
    </location>
</feature>
<dbReference type="Gene3D" id="2.160.20.70">
    <property type="match status" value="1"/>
</dbReference>
<evidence type="ECO:0000256" key="6">
    <source>
        <dbReference type="HAMAP-Rule" id="MF_00267"/>
    </source>
</evidence>
<dbReference type="Proteomes" id="UP000192342">
    <property type="component" value="Unassembled WGS sequence"/>
</dbReference>
<dbReference type="Pfam" id="PF03775">
    <property type="entry name" value="MinC_C"/>
    <property type="match status" value="1"/>
</dbReference>
<comment type="similarity">
    <text evidence="1 6">Belongs to the MinC family.</text>
</comment>
<dbReference type="PANTHER" id="PTHR34108:SF1">
    <property type="entry name" value="SEPTUM SITE-DETERMINING PROTEIN MINC"/>
    <property type="match status" value="1"/>
</dbReference>
<proteinExistence type="inferred from homology"/>
<keyword evidence="2 6" id="KW-0132">Cell division</keyword>
<dbReference type="SUPFAM" id="SSF63848">
    <property type="entry name" value="Cell-division inhibitor MinC, C-terminal domain"/>
    <property type="match status" value="1"/>
</dbReference>
<evidence type="ECO:0000313" key="11">
    <source>
        <dbReference type="Proteomes" id="UP000192342"/>
    </source>
</evidence>
<evidence type="ECO:0000259" key="9">
    <source>
        <dbReference type="Pfam" id="PF05209"/>
    </source>
</evidence>
<keyword evidence="11" id="KW-1185">Reference proteome</keyword>
<sequence length="245" mass="26355">MSTPAPLEFKGRMMGISVLRILHNDLDELSDYLKHQVNKGNGLLRELPVVLDIDVQIIDVDGLLDVLRKQHITVLGAYRTAASMEAAVRRTGLPVILEQKRGQAELAEATPAPPQAAEPPAPQTPVPPASDAPVQMVESRMITAPVRSGQRIYARNSDLIITAQVSAGAEVIADGCIHIYGSLRGRAIAGAQGDESARIFCRDLQAELLAIAGRYKVADDIGDAARGRPVQIYLDGEKLCVDPLN</sequence>
<evidence type="ECO:0000313" key="10">
    <source>
        <dbReference type="EMBL" id="ORE85197.1"/>
    </source>
</evidence>
<dbReference type="Pfam" id="PF05209">
    <property type="entry name" value="MinC_N"/>
    <property type="match status" value="1"/>
</dbReference>
<comment type="caution">
    <text evidence="10">The sequence shown here is derived from an EMBL/GenBank/DDBJ whole genome shotgun (WGS) entry which is preliminary data.</text>
</comment>
<dbReference type="STRING" id="1317117.ATO7_15477"/>
<dbReference type="GO" id="GO:0000902">
    <property type="term" value="P:cell morphogenesis"/>
    <property type="evidence" value="ECO:0007669"/>
    <property type="project" value="InterPro"/>
</dbReference>
<protein>
    <recommendedName>
        <fullName evidence="6">Probable septum site-determining protein MinC</fullName>
    </recommendedName>
</protein>
<gene>
    <name evidence="6" type="primary">minC</name>
    <name evidence="10" type="ORF">ATO7_15477</name>
</gene>
<dbReference type="HAMAP" id="MF_00267">
    <property type="entry name" value="MinC"/>
    <property type="match status" value="1"/>
</dbReference>
<evidence type="ECO:0000256" key="2">
    <source>
        <dbReference type="ARBA" id="ARBA00022618"/>
    </source>
</evidence>
<evidence type="ECO:0000256" key="1">
    <source>
        <dbReference type="ARBA" id="ARBA00006291"/>
    </source>
</evidence>
<dbReference type="GO" id="GO:0000917">
    <property type="term" value="P:division septum assembly"/>
    <property type="evidence" value="ECO:0007669"/>
    <property type="project" value="UniProtKB-KW"/>
</dbReference>
<name>A0A1Y1SA43_9GAMM</name>
<reference evidence="10 11" key="1">
    <citation type="submission" date="2013-04" db="EMBL/GenBank/DDBJ databases">
        <title>Oceanococcus atlanticus 22II-S10r2 Genome Sequencing.</title>
        <authorList>
            <person name="Lai Q."/>
            <person name="Li G."/>
            <person name="Shao Z."/>
        </authorList>
    </citation>
    <scope>NUCLEOTIDE SEQUENCE [LARGE SCALE GENOMIC DNA]</scope>
    <source>
        <strain evidence="10 11">22II-S10r2</strain>
    </source>
</reference>
<dbReference type="InterPro" id="IPR036145">
    <property type="entry name" value="MinC_C_sf"/>
</dbReference>
<evidence type="ECO:0000256" key="4">
    <source>
        <dbReference type="ARBA" id="ARBA00023306"/>
    </source>
</evidence>
<dbReference type="InterPro" id="IPR005526">
    <property type="entry name" value="Septum_form_inhib_MinC_C"/>
</dbReference>
<dbReference type="OrthoDB" id="9794530at2"/>
<dbReference type="AlphaFoldDB" id="A0A1Y1SA43"/>
<evidence type="ECO:0000256" key="3">
    <source>
        <dbReference type="ARBA" id="ARBA00023210"/>
    </source>
</evidence>
<organism evidence="10 11">
    <name type="scientific">Oceanococcus atlanticus</name>
    <dbReference type="NCBI Taxonomy" id="1317117"/>
    <lineage>
        <taxon>Bacteria</taxon>
        <taxon>Pseudomonadati</taxon>
        <taxon>Pseudomonadota</taxon>
        <taxon>Gammaproteobacteria</taxon>
        <taxon>Chromatiales</taxon>
        <taxon>Oceanococcaceae</taxon>
        <taxon>Oceanococcus</taxon>
    </lineage>
</organism>
<evidence type="ECO:0000256" key="7">
    <source>
        <dbReference type="SAM" id="MobiDB-lite"/>
    </source>
</evidence>
<dbReference type="EMBL" id="AQQV01000005">
    <property type="protein sequence ID" value="ORE85197.1"/>
    <property type="molecule type" value="Genomic_DNA"/>
</dbReference>